<feature type="transmembrane region" description="Helical" evidence="1">
    <location>
        <begin position="7"/>
        <end position="28"/>
    </location>
</feature>
<dbReference type="RefSeq" id="WP_197114130.1">
    <property type="nucleotide sequence ID" value="NZ_JACBXQ010000001.1"/>
</dbReference>
<accession>A0ABS0LNF8</accession>
<keyword evidence="3" id="KW-1185">Reference proteome</keyword>
<dbReference type="EMBL" id="JACBXQ010000001">
    <property type="protein sequence ID" value="MBG9985643.1"/>
    <property type="molecule type" value="Genomic_DNA"/>
</dbReference>
<dbReference type="Proteomes" id="UP000721415">
    <property type="component" value="Unassembled WGS sequence"/>
</dbReference>
<evidence type="ECO:0000313" key="3">
    <source>
        <dbReference type="Proteomes" id="UP000721415"/>
    </source>
</evidence>
<keyword evidence="1" id="KW-0812">Transmembrane</keyword>
<comment type="caution">
    <text evidence="2">The sequence shown here is derived from an EMBL/GenBank/DDBJ whole genome shotgun (WGS) entry which is preliminary data.</text>
</comment>
<keyword evidence="1" id="KW-0472">Membrane</keyword>
<proteinExistence type="predicted"/>
<name>A0ABS0LNF8_9LACT</name>
<gene>
    <name evidence="2" type="ORF">HZY91_01905</name>
</gene>
<evidence type="ECO:0000313" key="2">
    <source>
        <dbReference type="EMBL" id="MBG9985643.1"/>
    </source>
</evidence>
<keyword evidence="1" id="KW-1133">Transmembrane helix</keyword>
<organism evidence="2 3">
    <name type="scientific">Facklamia lactis</name>
    <dbReference type="NCBI Taxonomy" id="2749967"/>
    <lineage>
        <taxon>Bacteria</taxon>
        <taxon>Bacillati</taxon>
        <taxon>Bacillota</taxon>
        <taxon>Bacilli</taxon>
        <taxon>Lactobacillales</taxon>
        <taxon>Aerococcaceae</taxon>
        <taxon>Facklamia</taxon>
    </lineage>
</organism>
<sequence>MRYQKQMLIRFIILCGFLLLMGISYYGWNPPIQAEVEDIHGQMPEEFDKSGSLSLLNAEAEFVANRPAILKQNKILTTDHQWSFEQYSSLPDLSAFDSDIQQSLQDSEDILHQDSLYLWAYIVNHQSKDRQVEEVEVKFFDQANDQLFEKTLPLPNKPISSSQETSDWIIDLKIVDQQIYLMLNYSETGLKNEESEQELSHTSIYKLNYLDQQAEFKLLSNQSNQYFPLDNMYHNFYSTNESQTTIKYNNIPHNSSTDAPFTLLKRQDPDKKTLEYLYFDLEEEKWKMVNLPEGNQFFAASKESLYFLNTQNQIVPYSLIEEHIEPSYDFINLKSKDLIDSSSRPKHNEPRYLIRHISSDGCLQLLINQNQRQYLLAYNLKTGQKDYLGKINFHPNYASYLLYEEDF</sequence>
<protein>
    <submittedName>
        <fullName evidence="2">Uncharacterized protein</fullName>
    </submittedName>
</protein>
<evidence type="ECO:0000256" key="1">
    <source>
        <dbReference type="SAM" id="Phobius"/>
    </source>
</evidence>
<reference evidence="2 3" key="1">
    <citation type="submission" date="2020-07" db="EMBL/GenBank/DDBJ databases">
        <title>Facklamia lactis sp. nov., isolated from raw milk.</title>
        <authorList>
            <person name="Doll E.V."/>
            <person name="Huptas C."/>
            <person name="Staib L."/>
            <person name="Wenning M."/>
            <person name="Scherer S."/>
        </authorList>
    </citation>
    <scope>NUCLEOTIDE SEQUENCE [LARGE SCALE GENOMIC DNA]</scope>
    <source>
        <strain evidence="2 3">DSM 111018</strain>
    </source>
</reference>